<dbReference type="Proteomes" id="UP001157502">
    <property type="component" value="Chromosome 30"/>
</dbReference>
<comment type="caution">
    <text evidence="1">The sequence shown here is derived from an EMBL/GenBank/DDBJ whole genome shotgun (WGS) entry which is preliminary data.</text>
</comment>
<protein>
    <submittedName>
        <fullName evidence="1">Uncharacterized protein</fullName>
    </submittedName>
</protein>
<dbReference type="EMBL" id="CM055757">
    <property type="protein sequence ID" value="KAJ7989186.1"/>
    <property type="molecule type" value="Genomic_DNA"/>
</dbReference>
<gene>
    <name evidence="1" type="ORF">DPEC_G00316900</name>
</gene>
<evidence type="ECO:0000313" key="1">
    <source>
        <dbReference type="EMBL" id="KAJ7989186.1"/>
    </source>
</evidence>
<keyword evidence="2" id="KW-1185">Reference proteome</keyword>
<name>A0ACC2FCV7_DALPE</name>
<sequence length="111" mass="12753">MHIDKTGCISSGEYREQLTNLFREREREREKERGRFTTTSAKGPGALRAENTVPSDTAGMMERFNNHCATPGYTSHHTQHCPGPQRAFQQKNTHSPQFCFDPVGVRRVWME</sequence>
<reference evidence="1" key="1">
    <citation type="submission" date="2021-05" db="EMBL/GenBank/DDBJ databases">
        <authorList>
            <person name="Pan Q."/>
            <person name="Jouanno E."/>
            <person name="Zahm M."/>
            <person name="Klopp C."/>
            <person name="Cabau C."/>
            <person name="Louis A."/>
            <person name="Berthelot C."/>
            <person name="Parey E."/>
            <person name="Roest Crollius H."/>
            <person name="Montfort J."/>
            <person name="Robinson-Rechavi M."/>
            <person name="Bouchez O."/>
            <person name="Lampietro C."/>
            <person name="Lopez Roques C."/>
            <person name="Donnadieu C."/>
            <person name="Postlethwait J."/>
            <person name="Bobe J."/>
            <person name="Dillon D."/>
            <person name="Chandos A."/>
            <person name="von Hippel F."/>
            <person name="Guiguen Y."/>
        </authorList>
    </citation>
    <scope>NUCLEOTIDE SEQUENCE</scope>
    <source>
        <strain evidence="1">YG-Jan2019</strain>
    </source>
</reference>
<evidence type="ECO:0000313" key="2">
    <source>
        <dbReference type="Proteomes" id="UP001157502"/>
    </source>
</evidence>
<accession>A0ACC2FCV7</accession>
<proteinExistence type="predicted"/>
<organism evidence="1 2">
    <name type="scientific">Dallia pectoralis</name>
    <name type="common">Alaska blackfish</name>
    <dbReference type="NCBI Taxonomy" id="75939"/>
    <lineage>
        <taxon>Eukaryota</taxon>
        <taxon>Metazoa</taxon>
        <taxon>Chordata</taxon>
        <taxon>Craniata</taxon>
        <taxon>Vertebrata</taxon>
        <taxon>Euteleostomi</taxon>
        <taxon>Actinopterygii</taxon>
        <taxon>Neopterygii</taxon>
        <taxon>Teleostei</taxon>
        <taxon>Protacanthopterygii</taxon>
        <taxon>Esociformes</taxon>
        <taxon>Umbridae</taxon>
        <taxon>Dallia</taxon>
    </lineage>
</organism>